<name>A0ABR6EBZ2_9ACTN</name>
<dbReference type="Proteomes" id="UP000766698">
    <property type="component" value="Unassembled WGS sequence"/>
</dbReference>
<dbReference type="PANTHER" id="PTHR43162:SF1">
    <property type="entry name" value="PRESTALK A DIFFERENTIATION PROTEIN A"/>
    <property type="match status" value="1"/>
</dbReference>
<gene>
    <name evidence="1" type="ORF">GL263_04560</name>
</gene>
<sequence length="290" mass="30350">MNHAQTHVSTAAPTLVLGSSGKIGGRVARALDARGVPVRLGGRRGEPPFDWQDRTTWAAALDGVRSVFLLYAPDLGTADSVADITAFTGQAAEAGVERIVQLSARLADEGRTATEELFADAEAAVRGAGPAWTILRAGWFFQNLDEGFLAEYVRAGALALPTGEGREFFVDAGDIAEVAAAALTEDGHAGRTYELTGARGLTFGAAVAEIASAAGRGIDFFPVSDEEFGAALAAEGVPAETVTLVVDVLRRIRLGGLDHGSDDVRAVLGREPRDFADYVKDAALRGAWRA</sequence>
<keyword evidence="2" id="KW-1185">Reference proteome</keyword>
<dbReference type="Gene3D" id="3.90.25.10">
    <property type="entry name" value="UDP-galactose 4-epimerase, domain 1"/>
    <property type="match status" value="1"/>
</dbReference>
<accession>A0ABR6EBZ2</accession>
<dbReference type="InterPro" id="IPR036291">
    <property type="entry name" value="NAD(P)-bd_dom_sf"/>
</dbReference>
<dbReference type="RefSeq" id="WP_182854261.1">
    <property type="nucleotide sequence ID" value="NZ_WMLF01000038.1"/>
</dbReference>
<evidence type="ECO:0000313" key="2">
    <source>
        <dbReference type="Proteomes" id="UP000766698"/>
    </source>
</evidence>
<evidence type="ECO:0000313" key="1">
    <source>
        <dbReference type="EMBL" id="MBB1242847.1"/>
    </source>
</evidence>
<dbReference type="Gene3D" id="3.40.50.720">
    <property type="entry name" value="NAD(P)-binding Rossmann-like Domain"/>
    <property type="match status" value="1"/>
</dbReference>
<protein>
    <submittedName>
        <fullName evidence="1">NAD(P)H-binding protein</fullName>
    </submittedName>
</protein>
<reference evidence="2" key="1">
    <citation type="journal article" date="2020" name="Syst. Appl. Microbiol.">
        <title>Streptomyces alkaliterrae sp. nov., isolated from an alkaline soil, and emended descriptions of Streptomyces alkaliphilus, Streptomyces calidiresistens and Streptomyces durbertensis.</title>
        <authorList>
            <person name="Swiecimska M."/>
            <person name="Golinska P."/>
            <person name="Nouioui I."/>
            <person name="Wypij M."/>
            <person name="Rai M."/>
            <person name="Sangal V."/>
            <person name="Goodfellow M."/>
        </authorList>
    </citation>
    <scope>NUCLEOTIDE SEQUENCE [LARGE SCALE GENOMIC DNA]</scope>
    <source>
        <strain evidence="2">DSM 104538</strain>
    </source>
</reference>
<proteinExistence type="predicted"/>
<dbReference type="SUPFAM" id="SSF51735">
    <property type="entry name" value="NAD(P)-binding Rossmann-fold domains"/>
    <property type="match status" value="1"/>
</dbReference>
<dbReference type="PANTHER" id="PTHR43162">
    <property type="match status" value="1"/>
</dbReference>
<dbReference type="InterPro" id="IPR051604">
    <property type="entry name" value="Ergot_Alk_Oxidoreductase"/>
</dbReference>
<dbReference type="EMBL" id="WMLF01000038">
    <property type="protein sequence ID" value="MBB1242847.1"/>
    <property type="molecule type" value="Genomic_DNA"/>
</dbReference>
<organism evidence="1 2">
    <name type="scientific">Streptomyces durbertensis</name>
    <dbReference type="NCBI Taxonomy" id="2448886"/>
    <lineage>
        <taxon>Bacteria</taxon>
        <taxon>Bacillati</taxon>
        <taxon>Actinomycetota</taxon>
        <taxon>Actinomycetes</taxon>
        <taxon>Kitasatosporales</taxon>
        <taxon>Streptomycetaceae</taxon>
        <taxon>Streptomyces</taxon>
    </lineage>
</organism>
<comment type="caution">
    <text evidence="1">The sequence shown here is derived from an EMBL/GenBank/DDBJ whole genome shotgun (WGS) entry which is preliminary data.</text>
</comment>